<feature type="domain" description="AB hydrolase-1" evidence="3">
    <location>
        <begin position="51"/>
        <end position="207"/>
    </location>
</feature>
<dbReference type="RefSeq" id="WP_345479137.1">
    <property type="nucleotide sequence ID" value="NZ_BAABLP010000001.1"/>
</dbReference>
<dbReference type="InterPro" id="IPR051601">
    <property type="entry name" value="Serine_prot/Carboxylest_S33"/>
</dbReference>
<proteinExistence type="inferred from homology"/>
<dbReference type="GO" id="GO:0016787">
    <property type="term" value="F:hydrolase activity"/>
    <property type="evidence" value="ECO:0007669"/>
    <property type="project" value="UniProtKB-KW"/>
</dbReference>
<accession>A0ABP8YVA3</accession>
<dbReference type="PANTHER" id="PTHR43248">
    <property type="entry name" value="2-SUCCINYL-6-HYDROXY-2,4-CYCLOHEXADIENE-1-CARBOXYLATE SYNTHASE"/>
    <property type="match status" value="1"/>
</dbReference>
<dbReference type="EMBL" id="BAABLP010000001">
    <property type="protein sequence ID" value="GAA4736241.1"/>
    <property type="molecule type" value="Genomic_DNA"/>
</dbReference>
<dbReference type="Gene3D" id="3.40.50.1820">
    <property type="entry name" value="alpha/beta hydrolase"/>
    <property type="match status" value="1"/>
</dbReference>
<dbReference type="PRINTS" id="PR00793">
    <property type="entry name" value="PROAMNOPTASE"/>
</dbReference>
<comment type="similarity">
    <text evidence="1">Belongs to the peptidase S33 family.</text>
</comment>
<dbReference type="Pfam" id="PF00561">
    <property type="entry name" value="Abhydrolase_1"/>
    <property type="match status" value="1"/>
</dbReference>
<evidence type="ECO:0000256" key="2">
    <source>
        <dbReference type="ARBA" id="ARBA00022801"/>
    </source>
</evidence>
<sequence length="434" mass="48394">MITAEYTIPGLHLVDHEVAVPLDWSAPDASPTITVFAREMVAAHRQREDLPLVVFLQGGPGGRSPRPLDASGWLGVLLQRHRVVLLDQRGTGRSTPVDARRMASFGSAEEGASYLACFRADSIVRDAEHLRKTVFGGRRWTTFGQSYGGWITLEYLSAAPEGLAASMITGGLPSLRPDAADLYRRTYPRALSKNRRYEQRYPGDTAVIARIADLLAAEDVRLPDGDRLTVRRLQFLGGARFGMQHGFEELHWLLDTAFGSDGRLSDAFLGSALAATSFEENPLWAALQEAAEYTDDTSGATRWAVQTEHERHPEFAEDARPLRFTGEMFYPWMFEEIRLLRPFGPAVDVLQQRTDWPARYDRARLAANEVPVVAAVYFDDLYVDADLQLQTAREIANLTTWVTDEWEHDGIGASGGEVVRHLQRMLDDRGGPLV</sequence>
<evidence type="ECO:0000313" key="4">
    <source>
        <dbReference type="EMBL" id="GAA4736241.1"/>
    </source>
</evidence>
<dbReference type="InterPro" id="IPR029058">
    <property type="entry name" value="AB_hydrolase_fold"/>
</dbReference>
<keyword evidence="2 4" id="KW-0378">Hydrolase</keyword>
<reference evidence="5" key="1">
    <citation type="journal article" date="2019" name="Int. J. Syst. Evol. Microbiol.">
        <title>The Global Catalogue of Microorganisms (GCM) 10K type strain sequencing project: providing services to taxonomists for standard genome sequencing and annotation.</title>
        <authorList>
            <consortium name="The Broad Institute Genomics Platform"/>
            <consortium name="The Broad Institute Genome Sequencing Center for Infectious Disease"/>
            <person name="Wu L."/>
            <person name="Ma J."/>
        </authorList>
    </citation>
    <scope>NUCLEOTIDE SEQUENCE [LARGE SCALE GENOMIC DNA]</scope>
    <source>
        <strain evidence="5">JCM 19015</strain>
    </source>
</reference>
<evidence type="ECO:0000313" key="5">
    <source>
        <dbReference type="Proteomes" id="UP001500121"/>
    </source>
</evidence>
<dbReference type="SUPFAM" id="SSF53474">
    <property type="entry name" value="alpha/beta-Hydrolases"/>
    <property type="match status" value="1"/>
</dbReference>
<dbReference type="Proteomes" id="UP001500121">
    <property type="component" value="Unassembled WGS sequence"/>
</dbReference>
<organism evidence="4 5">
    <name type="scientific">Amnibacterium soli</name>
    <dbReference type="NCBI Taxonomy" id="1282736"/>
    <lineage>
        <taxon>Bacteria</taxon>
        <taxon>Bacillati</taxon>
        <taxon>Actinomycetota</taxon>
        <taxon>Actinomycetes</taxon>
        <taxon>Micrococcales</taxon>
        <taxon>Microbacteriaceae</taxon>
        <taxon>Amnibacterium</taxon>
    </lineage>
</organism>
<dbReference type="InterPro" id="IPR000073">
    <property type="entry name" value="AB_hydrolase_1"/>
</dbReference>
<dbReference type="InterPro" id="IPR002410">
    <property type="entry name" value="Peptidase_S33"/>
</dbReference>
<evidence type="ECO:0000256" key="1">
    <source>
        <dbReference type="ARBA" id="ARBA00010088"/>
    </source>
</evidence>
<comment type="caution">
    <text evidence="4">The sequence shown here is derived from an EMBL/GenBank/DDBJ whole genome shotgun (WGS) entry which is preliminary data.</text>
</comment>
<gene>
    <name evidence="4" type="ORF">GCM10025783_02940</name>
</gene>
<evidence type="ECO:0000259" key="3">
    <source>
        <dbReference type="Pfam" id="PF00561"/>
    </source>
</evidence>
<dbReference type="PANTHER" id="PTHR43248:SF2">
    <property type="entry name" value="PROLYL AMINOPEPTIDASE"/>
    <property type="match status" value="1"/>
</dbReference>
<protein>
    <submittedName>
        <fullName evidence="4">Alpha/beta fold hydrolase</fullName>
    </submittedName>
</protein>
<name>A0ABP8YVA3_9MICO</name>
<keyword evidence="5" id="KW-1185">Reference proteome</keyword>